<evidence type="ECO:0000256" key="3">
    <source>
        <dbReference type="RuleBase" id="RU003476"/>
    </source>
</evidence>
<organism evidence="5 6">
    <name type="scientific">Jeotgalibacillus haloalkalitolerans</name>
    <dbReference type="NCBI Taxonomy" id="3104292"/>
    <lineage>
        <taxon>Bacteria</taxon>
        <taxon>Bacillati</taxon>
        <taxon>Bacillota</taxon>
        <taxon>Bacilli</taxon>
        <taxon>Bacillales</taxon>
        <taxon>Caryophanaceae</taxon>
        <taxon>Jeotgalibacillus</taxon>
    </lineage>
</organism>
<name>A0ABU5KN09_9BACL</name>
<dbReference type="PROSITE" id="PS00893">
    <property type="entry name" value="NUDIX_BOX"/>
    <property type="match status" value="1"/>
</dbReference>
<dbReference type="InterPro" id="IPR020084">
    <property type="entry name" value="NUDIX_hydrolase_CS"/>
</dbReference>
<dbReference type="EMBL" id="JAXQNN010000003">
    <property type="protein sequence ID" value="MDZ5712653.1"/>
    <property type="molecule type" value="Genomic_DNA"/>
</dbReference>
<keyword evidence="2 3" id="KW-0378">Hydrolase</keyword>
<dbReference type="InterPro" id="IPR000086">
    <property type="entry name" value="NUDIX_hydrolase_dom"/>
</dbReference>
<dbReference type="PRINTS" id="PR00502">
    <property type="entry name" value="NUDIXFAMILY"/>
</dbReference>
<feature type="domain" description="Nudix hydrolase" evidence="4">
    <location>
        <begin position="17"/>
        <end position="146"/>
    </location>
</feature>
<dbReference type="InterPro" id="IPR015797">
    <property type="entry name" value="NUDIX_hydrolase-like_dom_sf"/>
</dbReference>
<dbReference type="SUPFAM" id="SSF55811">
    <property type="entry name" value="Nudix"/>
    <property type="match status" value="1"/>
</dbReference>
<comment type="caution">
    <text evidence="5">The sequence shown here is derived from an EMBL/GenBank/DDBJ whole genome shotgun (WGS) entry which is preliminary data.</text>
</comment>
<evidence type="ECO:0000313" key="6">
    <source>
        <dbReference type="Proteomes" id="UP001292084"/>
    </source>
</evidence>
<evidence type="ECO:0000256" key="2">
    <source>
        <dbReference type="ARBA" id="ARBA00022801"/>
    </source>
</evidence>
<protein>
    <submittedName>
        <fullName evidence="5">NUDIX domain-containing protein</fullName>
    </submittedName>
</protein>
<keyword evidence="6" id="KW-1185">Reference proteome</keyword>
<comment type="similarity">
    <text evidence="1 3">Belongs to the Nudix hydrolase family.</text>
</comment>
<dbReference type="Gene3D" id="3.90.79.10">
    <property type="entry name" value="Nucleoside Triphosphate Pyrophosphohydrolase"/>
    <property type="match status" value="1"/>
</dbReference>
<sequence>MQKLRIFGEKESGKNYITRPAVYAVMFNSGKDMIAVIQVQDRNYFLPGGGIENGETHEECLEREVLEETGIEVKNCRLIGSAGRYFYAVSEDTYYLSEGHFYMCEAGEKIGEPIDADHVLKWMEPFEAVEYLVHDHQRWAMREALSIQ</sequence>
<dbReference type="CDD" id="cd04684">
    <property type="entry name" value="NUDIX_Hydrolase"/>
    <property type="match status" value="1"/>
</dbReference>
<dbReference type="InterPro" id="IPR020476">
    <property type="entry name" value="Nudix_hydrolase"/>
</dbReference>
<gene>
    <name evidence="5" type="ORF">UFB30_10490</name>
</gene>
<dbReference type="PROSITE" id="PS51462">
    <property type="entry name" value="NUDIX"/>
    <property type="match status" value="1"/>
</dbReference>
<dbReference type="PANTHER" id="PTHR43736">
    <property type="entry name" value="ADP-RIBOSE PYROPHOSPHATASE"/>
    <property type="match status" value="1"/>
</dbReference>
<accession>A0ABU5KN09</accession>
<dbReference type="Proteomes" id="UP001292084">
    <property type="component" value="Unassembled WGS sequence"/>
</dbReference>
<evidence type="ECO:0000259" key="4">
    <source>
        <dbReference type="PROSITE" id="PS51462"/>
    </source>
</evidence>
<dbReference type="PANTHER" id="PTHR43736:SF1">
    <property type="entry name" value="DIHYDRONEOPTERIN TRIPHOSPHATE DIPHOSPHATASE"/>
    <property type="match status" value="1"/>
</dbReference>
<evidence type="ECO:0000256" key="1">
    <source>
        <dbReference type="ARBA" id="ARBA00005582"/>
    </source>
</evidence>
<dbReference type="Pfam" id="PF00293">
    <property type="entry name" value="NUDIX"/>
    <property type="match status" value="1"/>
</dbReference>
<proteinExistence type="inferred from homology"/>
<reference evidence="5 6" key="1">
    <citation type="submission" date="2023-12" db="EMBL/GenBank/DDBJ databases">
        <title>Jeotgalibacillus haloalkaliphilus sp. nov., a novel salt-tolerant bacteria, isolated from the estuary of the Fenhe River into the Yellow River.</title>
        <authorList>
            <person name="Li Y."/>
        </authorList>
    </citation>
    <scope>NUCLEOTIDE SEQUENCE [LARGE SCALE GENOMIC DNA]</scope>
    <source>
        <strain evidence="5 6">HH7-29</strain>
    </source>
</reference>
<evidence type="ECO:0000313" key="5">
    <source>
        <dbReference type="EMBL" id="MDZ5712653.1"/>
    </source>
</evidence>